<keyword evidence="2" id="KW-1185">Reference proteome</keyword>
<reference evidence="1 2" key="1">
    <citation type="submission" date="2020-03" db="EMBL/GenBank/DDBJ databases">
        <title>Draft genome of Streptomyces sp. ventii, isolated from the Axial Seamount in the Pacific Ocean, and resequencing of the two type strains Streptomyces lonarensis strain NCL 716 and Streptomyces bohaiensis strain 11A07.</title>
        <authorList>
            <person name="Loughran R.M."/>
            <person name="Pfannmuller K.M."/>
            <person name="Wasson B.J."/>
            <person name="Deadmond M.C."/>
            <person name="Paddock B.E."/>
            <person name="Koyack M.J."/>
            <person name="Gallegos D.A."/>
            <person name="Mitchell E.A."/>
            <person name="Ushijima B."/>
            <person name="Saw J.H."/>
            <person name="Mcphail K.L."/>
            <person name="Videau P."/>
        </authorList>
    </citation>
    <scope>NUCLEOTIDE SEQUENCE [LARGE SCALE GENOMIC DNA]</scope>
    <source>
        <strain evidence="1 2">NCL716</strain>
    </source>
</reference>
<name>A0A7X6D5G9_9ACTN</name>
<evidence type="ECO:0000313" key="2">
    <source>
        <dbReference type="Proteomes" id="UP000578686"/>
    </source>
</evidence>
<keyword evidence="1" id="KW-0808">Transferase</keyword>
<proteinExistence type="predicted"/>
<dbReference type="EMBL" id="JAAVJD010000331">
    <property type="protein sequence ID" value="NJQ08532.1"/>
    <property type="molecule type" value="Genomic_DNA"/>
</dbReference>
<dbReference type="GO" id="GO:0016301">
    <property type="term" value="F:kinase activity"/>
    <property type="evidence" value="ECO:0007669"/>
    <property type="project" value="UniProtKB-KW"/>
</dbReference>
<gene>
    <name evidence="1" type="ORF">HCN56_23890</name>
</gene>
<accession>A0A7X6D5G9</accession>
<sequence length="245" mass="26042">MVIDPIARQTDGESVRIARDVLSAGADGARVRLLDRPQEMSRAMAGIQSGRVVVVGDDRALLRAVRALHHRGELATHPLGFVPVGPPGSVTVASALGLPSDAVQASRTVLNGPTRPLDLLVDDAGGVVLGALGIPAVPRPRTASRRSWWRPSVAPEQWLRVEADGRVLADLDRPVREVSVSPADGRAAVVVRHGELDPAVTARAESVTVSGQSFRYRADTVTYGPAHCRTWQVRPGALRLTLPSV</sequence>
<dbReference type="Gene3D" id="3.40.50.10330">
    <property type="entry name" value="Probable inorganic polyphosphate/atp-NAD kinase, domain 1"/>
    <property type="match status" value="1"/>
</dbReference>
<keyword evidence="1" id="KW-0418">Kinase</keyword>
<comment type="caution">
    <text evidence="1">The sequence shown here is derived from an EMBL/GenBank/DDBJ whole genome shotgun (WGS) entry which is preliminary data.</text>
</comment>
<protein>
    <submittedName>
        <fullName evidence="1">Diacylglycerol kinase</fullName>
    </submittedName>
</protein>
<evidence type="ECO:0000313" key="1">
    <source>
        <dbReference type="EMBL" id="NJQ08532.1"/>
    </source>
</evidence>
<dbReference type="InterPro" id="IPR017438">
    <property type="entry name" value="ATP-NAD_kinase_N"/>
</dbReference>
<dbReference type="AlphaFoldDB" id="A0A7X6D5G9"/>
<dbReference type="InterPro" id="IPR016064">
    <property type="entry name" value="NAD/diacylglycerol_kinase_sf"/>
</dbReference>
<organism evidence="1 2">
    <name type="scientific">Streptomyces lonarensis</name>
    <dbReference type="NCBI Taxonomy" id="700599"/>
    <lineage>
        <taxon>Bacteria</taxon>
        <taxon>Bacillati</taxon>
        <taxon>Actinomycetota</taxon>
        <taxon>Actinomycetes</taxon>
        <taxon>Kitasatosporales</taxon>
        <taxon>Streptomycetaceae</taxon>
        <taxon>Streptomyces</taxon>
    </lineage>
</organism>
<dbReference type="Proteomes" id="UP000578686">
    <property type="component" value="Unassembled WGS sequence"/>
</dbReference>
<dbReference type="SUPFAM" id="SSF111331">
    <property type="entry name" value="NAD kinase/diacylglycerol kinase-like"/>
    <property type="match status" value="1"/>
</dbReference>